<gene>
    <name evidence="2" type="ORF">LAX5112_00293</name>
</gene>
<dbReference type="RefSeq" id="WP_055670270.1">
    <property type="nucleotide sequence ID" value="NZ_CXWD01000001.1"/>
</dbReference>
<keyword evidence="1" id="KW-0472">Membrane</keyword>
<evidence type="ECO:0000313" key="3">
    <source>
        <dbReference type="Proteomes" id="UP000053235"/>
    </source>
</evidence>
<dbReference type="AlphaFoldDB" id="A0A0M6ZPZ3"/>
<organism evidence="2 3">
    <name type="scientific">Roseibium alexandrii</name>
    <dbReference type="NCBI Taxonomy" id="388408"/>
    <lineage>
        <taxon>Bacteria</taxon>
        <taxon>Pseudomonadati</taxon>
        <taxon>Pseudomonadota</taxon>
        <taxon>Alphaproteobacteria</taxon>
        <taxon>Hyphomicrobiales</taxon>
        <taxon>Stappiaceae</taxon>
        <taxon>Roseibium</taxon>
    </lineage>
</organism>
<keyword evidence="3" id="KW-1185">Reference proteome</keyword>
<dbReference type="OrthoDB" id="7867665at2"/>
<evidence type="ECO:0008006" key="4">
    <source>
        <dbReference type="Google" id="ProtNLM"/>
    </source>
</evidence>
<accession>A0A0M6ZPZ3</accession>
<evidence type="ECO:0000313" key="2">
    <source>
        <dbReference type="EMBL" id="CTQ64427.1"/>
    </source>
</evidence>
<keyword evidence="1" id="KW-0812">Transmembrane</keyword>
<sequence length="202" mass="21069">MRAAGIGFWILIVETGAAQAHSPVPGIEGFYIGLLHPFSSPTQILLILGAGLLIGGFPRDKVRWLLAAFLAFSFAGLFWSGSAVSDTLAYTVAIATSALAAASANRFFPAAVVCVAITGLLLGAMSVPDGGLWWDRFVTMSGSLAGLNILMLYLSGLVVVLNERVQWAMLLVAIRIAAAWIAAVSSMMLAIQFAPASSVAAL</sequence>
<feature type="transmembrane region" description="Helical" evidence="1">
    <location>
        <begin position="168"/>
        <end position="194"/>
    </location>
</feature>
<feature type="transmembrane region" description="Helical" evidence="1">
    <location>
        <begin position="62"/>
        <end position="81"/>
    </location>
</feature>
<proteinExistence type="predicted"/>
<evidence type="ECO:0000256" key="1">
    <source>
        <dbReference type="SAM" id="Phobius"/>
    </source>
</evidence>
<keyword evidence="1" id="KW-1133">Transmembrane helix</keyword>
<dbReference type="EMBL" id="CXWD01000001">
    <property type="protein sequence ID" value="CTQ64427.1"/>
    <property type="molecule type" value="Genomic_DNA"/>
</dbReference>
<name>A0A0M6ZPZ3_9HYPH</name>
<dbReference type="STRING" id="388408.LAX5112_00293"/>
<reference evidence="3" key="1">
    <citation type="submission" date="2015-07" db="EMBL/GenBank/DDBJ databases">
        <authorList>
            <person name="Rodrigo-Torres Lidia"/>
            <person name="Arahal R.David."/>
        </authorList>
    </citation>
    <scope>NUCLEOTIDE SEQUENCE [LARGE SCALE GENOMIC DNA]</scope>
    <source>
        <strain evidence="3">CECT 5112</strain>
    </source>
</reference>
<protein>
    <recommendedName>
        <fullName evidence="4">HupE/UreJ protein</fullName>
    </recommendedName>
</protein>
<feature type="transmembrane region" description="Helical" evidence="1">
    <location>
        <begin position="111"/>
        <end position="128"/>
    </location>
</feature>
<feature type="transmembrane region" description="Helical" evidence="1">
    <location>
        <begin position="140"/>
        <end position="161"/>
    </location>
</feature>
<dbReference type="Proteomes" id="UP000053235">
    <property type="component" value="Unassembled WGS sequence"/>
</dbReference>